<evidence type="ECO:0000313" key="4">
    <source>
        <dbReference type="EMBL" id="GII47761.1"/>
    </source>
</evidence>
<keyword evidence="3" id="KW-0472">Membrane</keyword>
<feature type="compositionally biased region" description="Low complexity" evidence="2">
    <location>
        <begin position="177"/>
        <end position="202"/>
    </location>
</feature>
<feature type="compositionally biased region" description="Low complexity" evidence="2">
    <location>
        <begin position="110"/>
        <end position="126"/>
    </location>
</feature>
<evidence type="ECO:0000256" key="2">
    <source>
        <dbReference type="SAM" id="MobiDB-lite"/>
    </source>
</evidence>
<protein>
    <recommendedName>
        <fullName evidence="6">Nucleotide exchange factor GrpE</fullName>
    </recommendedName>
</protein>
<feature type="transmembrane region" description="Helical" evidence="3">
    <location>
        <begin position="132"/>
        <end position="153"/>
    </location>
</feature>
<dbReference type="InterPro" id="IPR000740">
    <property type="entry name" value="GrpE"/>
</dbReference>
<dbReference type="GO" id="GO:0042803">
    <property type="term" value="F:protein homodimerization activity"/>
    <property type="evidence" value="ECO:0007669"/>
    <property type="project" value="InterPro"/>
</dbReference>
<evidence type="ECO:0008006" key="6">
    <source>
        <dbReference type="Google" id="ProtNLM"/>
    </source>
</evidence>
<dbReference type="EMBL" id="BOOQ01000027">
    <property type="protein sequence ID" value="GII47761.1"/>
    <property type="molecule type" value="Genomic_DNA"/>
</dbReference>
<dbReference type="Pfam" id="PF01025">
    <property type="entry name" value="GrpE"/>
    <property type="match status" value="1"/>
</dbReference>
<proteinExistence type="predicted"/>
<keyword evidence="5" id="KW-1185">Reference proteome</keyword>
<dbReference type="GO" id="GO:0051087">
    <property type="term" value="F:protein-folding chaperone binding"/>
    <property type="evidence" value="ECO:0007669"/>
    <property type="project" value="InterPro"/>
</dbReference>
<dbReference type="GO" id="GO:0006457">
    <property type="term" value="P:protein folding"/>
    <property type="evidence" value="ECO:0007669"/>
    <property type="project" value="InterPro"/>
</dbReference>
<dbReference type="SUPFAM" id="SSF51064">
    <property type="entry name" value="Head domain of nucleotide exchange factor GrpE"/>
    <property type="match status" value="1"/>
</dbReference>
<feature type="region of interest" description="Disordered" evidence="2">
    <location>
        <begin position="162"/>
        <end position="202"/>
    </location>
</feature>
<dbReference type="GO" id="GO:0000774">
    <property type="term" value="F:adenyl-nucleotide exchange factor activity"/>
    <property type="evidence" value="ECO:0007669"/>
    <property type="project" value="InterPro"/>
</dbReference>
<evidence type="ECO:0000313" key="5">
    <source>
        <dbReference type="Proteomes" id="UP000644610"/>
    </source>
</evidence>
<dbReference type="Proteomes" id="UP000644610">
    <property type="component" value="Unassembled WGS sequence"/>
</dbReference>
<comment type="caution">
    <text evidence="4">The sequence shown here is derived from an EMBL/GenBank/DDBJ whole genome shotgun (WGS) entry which is preliminary data.</text>
</comment>
<accession>A0A8J3UQQ6</accession>
<reference evidence="4" key="1">
    <citation type="submission" date="2021-01" db="EMBL/GenBank/DDBJ databases">
        <title>Whole genome shotgun sequence of Planotetraspora silvatica NBRC 100141.</title>
        <authorList>
            <person name="Komaki H."/>
            <person name="Tamura T."/>
        </authorList>
    </citation>
    <scope>NUCLEOTIDE SEQUENCE</scope>
    <source>
        <strain evidence="4">NBRC 100141</strain>
    </source>
</reference>
<dbReference type="AlphaFoldDB" id="A0A8J3UQQ6"/>
<keyword evidence="1" id="KW-0143">Chaperone</keyword>
<keyword evidence="3" id="KW-0812">Transmembrane</keyword>
<keyword evidence="3" id="KW-1133">Transmembrane helix</keyword>
<sequence>MAVVTTPERATEPAGDPASADQAAATPGKLRGITPLSVAGAAAPVEPPPVTSDSKVTVRPKTTDGPGQGAGEKTRKPESTKSPAKGGGPVKPGKGATPRVTPPTSDATKPAPVTTRITTPVPVTPSGSSGGWLLGGLALVLLVGGVAVGAVFVTRGRREPRMETWPPGVPTVQPSHSGGPAPVASAWAAGSPASAPPGTAAAMGTPSWTAAPGGLGHLAGSLREVADGRVSEALAQQIDRLLASEPGRDALVDACIRFRDQLSERHPFLAARLLDALGTAGVHEIRADGQPFDGRVHEAVEVVPTADPRLRDVVASTERPGYVDGDRVVRVPRVAVYRLEP</sequence>
<evidence type="ECO:0000256" key="3">
    <source>
        <dbReference type="SAM" id="Phobius"/>
    </source>
</evidence>
<dbReference type="InterPro" id="IPR009012">
    <property type="entry name" value="GrpE_head"/>
</dbReference>
<feature type="region of interest" description="Disordered" evidence="2">
    <location>
        <begin position="1"/>
        <end position="126"/>
    </location>
</feature>
<name>A0A8J3UQQ6_9ACTN</name>
<evidence type="ECO:0000256" key="1">
    <source>
        <dbReference type="ARBA" id="ARBA00023186"/>
    </source>
</evidence>
<feature type="compositionally biased region" description="Low complexity" evidence="2">
    <location>
        <begin position="13"/>
        <end position="28"/>
    </location>
</feature>
<gene>
    <name evidence="4" type="ORF">Psi02_41850</name>
</gene>
<dbReference type="Gene3D" id="2.30.22.10">
    <property type="entry name" value="Head domain of nucleotide exchange factor GrpE"/>
    <property type="match status" value="1"/>
</dbReference>
<organism evidence="4 5">
    <name type="scientific">Planotetraspora silvatica</name>
    <dbReference type="NCBI Taxonomy" id="234614"/>
    <lineage>
        <taxon>Bacteria</taxon>
        <taxon>Bacillati</taxon>
        <taxon>Actinomycetota</taxon>
        <taxon>Actinomycetes</taxon>
        <taxon>Streptosporangiales</taxon>
        <taxon>Streptosporangiaceae</taxon>
        <taxon>Planotetraspora</taxon>
    </lineage>
</organism>